<gene>
    <name evidence="4" type="ORF">EBAPG3_008730</name>
</gene>
<sequence>MADQDPDSDHKTERRRGPSTSTLSFGGIIAIASLLASGVATYNAVQNDIASLKRGELYQERTNERLSEEIKSVRVEQRETMREFNEKLDRIIEQWPRGRKQ</sequence>
<dbReference type="eggNOG" id="ENOG5031TV1">
    <property type="taxonomic scope" value="Bacteria"/>
</dbReference>
<protein>
    <submittedName>
        <fullName evidence="4">Uncharacterized protein</fullName>
    </submittedName>
</protein>
<evidence type="ECO:0000256" key="3">
    <source>
        <dbReference type="SAM" id="Phobius"/>
    </source>
</evidence>
<dbReference type="AlphaFoldDB" id="A0A1W6SPW9"/>
<proteinExistence type="predicted"/>
<keyword evidence="3" id="KW-0812">Transmembrane</keyword>
<accession>A0A1W6SPW9</accession>
<keyword evidence="5" id="KW-1185">Reference proteome</keyword>
<dbReference type="EMBL" id="CP021106">
    <property type="protein sequence ID" value="ARO87843.1"/>
    <property type="molecule type" value="Genomic_DNA"/>
</dbReference>
<feature type="transmembrane region" description="Helical" evidence="3">
    <location>
        <begin position="23"/>
        <end position="45"/>
    </location>
</feature>
<keyword evidence="3" id="KW-0472">Membrane</keyword>
<organism evidence="4 5">
    <name type="scientific">Nitrosospira lacus</name>
    <dbReference type="NCBI Taxonomy" id="1288494"/>
    <lineage>
        <taxon>Bacteria</taxon>
        <taxon>Pseudomonadati</taxon>
        <taxon>Pseudomonadota</taxon>
        <taxon>Betaproteobacteria</taxon>
        <taxon>Nitrosomonadales</taxon>
        <taxon>Nitrosomonadaceae</taxon>
        <taxon>Nitrosospira</taxon>
    </lineage>
</organism>
<keyword evidence="1" id="KW-0175">Coiled coil</keyword>
<evidence type="ECO:0000313" key="4">
    <source>
        <dbReference type="EMBL" id="ARO87843.1"/>
    </source>
</evidence>
<keyword evidence="3" id="KW-1133">Transmembrane helix</keyword>
<evidence type="ECO:0000313" key="5">
    <source>
        <dbReference type="Proteomes" id="UP000012179"/>
    </source>
</evidence>
<dbReference type="RefSeq" id="WP_004178484.1">
    <property type="nucleotide sequence ID" value="NZ_CP021106.3"/>
</dbReference>
<feature type="region of interest" description="Disordered" evidence="2">
    <location>
        <begin position="1"/>
        <end position="23"/>
    </location>
</feature>
<evidence type="ECO:0000256" key="1">
    <source>
        <dbReference type="SAM" id="Coils"/>
    </source>
</evidence>
<feature type="coiled-coil region" evidence="1">
    <location>
        <begin position="63"/>
        <end position="94"/>
    </location>
</feature>
<evidence type="ECO:0000256" key="2">
    <source>
        <dbReference type="SAM" id="MobiDB-lite"/>
    </source>
</evidence>
<feature type="compositionally biased region" description="Basic and acidic residues" evidence="2">
    <location>
        <begin position="7"/>
        <end position="16"/>
    </location>
</feature>
<reference evidence="4 5" key="1">
    <citation type="journal article" date="2015" name="Int. J. Syst. Evol. Microbiol.">
        <title>Nitrosospira lacus sp. nov., a psychrotolerant, ammonia-oxidizing bacterium from sandy lake sediment.</title>
        <authorList>
            <person name="Urakawa H."/>
            <person name="Garcia J.C."/>
            <person name="Nielsen J.L."/>
            <person name="Le V.Q."/>
            <person name="Kozlowski J.A."/>
            <person name="Stein L.Y."/>
            <person name="Lim C.K."/>
            <person name="Pommerening-Roser A."/>
            <person name="Martens-Habbena W."/>
            <person name="Stahl D.A."/>
            <person name="Klotz M.G."/>
        </authorList>
    </citation>
    <scope>NUCLEOTIDE SEQUENCE [LARGE SCALE GENOMIC DNA]</scope>
    <source>
        <strain evidence="4 5">APG3</strain>
    </source>
</reference>
<dbReference type="KEGG" id="nlc:EBAPG3_008730"/>
<name>A0A1W6SPW9_9PROT</name>
<dbReference type="Proteomes" id="UP000012179">
    <property type="component" value="Chromosome"/>
</dbReference>